<feature type="domain" description="DUF559" evidence="1">
    <location>
        <begin position="48"/>
        <end position="145"/>
    </location>
</feature>
<dbReference type="InterPro" id="IPR007569">
    <property type="entry name" value="DUF559"/>
</dbReference>
<dbReference type="RefSeq" id="WP_345383596.1">
    <property type="nucleotide sequence ID" value="NZ_BAABIC010000023.1"/>
</dbReference>
<protein>
    <recommendedName>
        <fullName evidence="1">DUF559 domain-containing protein</fullName>
    </recommendedName>
</protein>
<sequence length="147" mass="16322">MLPDGGAFLDRALQRYVRFEDVLRAYRRALGCRGAAGMRALLVAAADRADSAAERVLFRLLRVAGITGWVRGRRFGCWTLDLAFPAARLAVESDGWAWHSDVDRFRADRAKQNALVAAGWTVLRFTWHDLTGDPDLVVAAIRRALGP</sequence>
<keyword evidence="3" id="KW-1185">Reference proteome</keyword>
<evidence type="ECO:0000313" key="2">
    <source>
        <dbReference type="EMBL" id="GAA4706779.1"/>
    </source>
</evidence>
<gene>
    <name evidence="2" type="ORF">GCM10023215_54250</name>
</gene>
<evidence type="ECO:0000313" key="3">
    <source>
        <dbReference type="Proteomes" id="UP001500325"/>
    </source>
</evidence>
<dbReference type="Pfam" id="PF04480">
    <property type="entry name" value="DUF559"/>
    <property type="match status" value="1"/>
</dbReference>
<proteinExistence type="predicted"/>
<name>A0ABP8XJ50_9PSEU</name>
<dbReference type="Proteomes" id="UP001500325">
    <property type="component" value="Unassembled WGS sequence"/>
</dbReference>
<dbReference type="EMBL" id="BAABIC010000023">
    <property type="protein sequence ID" value="GAA4706779.1"/>
    <property type="molecule type" value="Genomic_DNA"/>
</dbReference>
<accession>A0ABP8XJ50</accession>
<dbReference type="Gene3D" id="3.40.960.10">
    <property type="entry name" value="VSR Endonuclease"/>
    <property type="match status" value="1"/>
</dbReference>
<dbReference type="SUPFAM" id="SSF52980">
    <property type="entry name" value="Restriction endonuclease-like"/>
    <property type="match status" value="1"/>
</dbReference>
<dbReference type="InterPro" id="IPR011335">
    <property type="entry name" value="Restrct_endonuc-II-like"/>
</dbReference>
<organism evidence="2 3">
    <name type="scientific">Pseudonocardia yuanmonensis</name>
    <dbReference type="NCBI Taxonomy" id="1095914"/>
    <lineage>
        <taxon>Bacteria</taxon>
        <taxon>Bacillati</taxon>
        <taxon>Actinomycetota</taxon>
        <taxon>Actinomycetes</taxon>
        <taxon>Pseudonocardiales</taxon>
        <taxon>Pseudonocardiaceae</taxon>
        <taxon>Pseudonocardia</taxon>
    </lineage>
</organism>
<evidence type="ECO:0000259" key="1">
    <source>
        <dbReference type="Pfam" id="PF04480"/>
    </source>
</evidence>
<comment type="caution">
    <text evidence="2">The sequence shown here is derived from an EMBL/GenBank/DDBJ whole genome shotgun (WGS) entry which is preliminary data.</text>
</comment>
<reference evidence="3" key="1">
    <citation type="journal article" date="2019" name="Int. J. Syst. Evol. Microbiol.">
        <title>The Global Catalogue of Microorganisms (GCM) 10K type strain sequencing project: providing services to taxonomists for standard genome sequencing and annotation.</title>
        <authorList>
            <consortium name="The Broad Institute Genomics Platform"/>
            <consortium name="The Broad Institute Genome Sequencing Center for Infectious Disease"/>
            <person name="Wu L."/>
            <person name="Ma J."/>
        </authorList>
    </citation>
    <scope>NUCLEOTIDE SEQUENCE [LARGE SCALE GENOMIC DNA]</scope>
    <source>
        <strain evidence="3">JCM 18055</strain>
    </source>
</reference>